<evidence type="ECO:0000256" key="4">
    <source>
        <dbReference type="ARBA" id="ARBA00022840"/>
    </source>
</evidence>
<keyword evidence="1" id="KW-0547">Nucleotide-binding</keyword>
<dbReference type="SMART" id="SM00490">
    <property type="entry name" value="HELICc"/>
    <property type="match status" value="1"/>
</dbReference>
<evidence type="ECO:0000256" key="3">
    <source>
        <dbReference type="ARBA" id="ARBA00022806"/>
    </source>
</evidence>
<dbReference type="VEuPathDB" id="FungiDB:H257_17326"/>
<organism evidence="8">
    <name type="scientific">Aphanomyces astaci</name>
    <name type="common">Crayfish plague agent</name>
    <dbReference type="NCBI Taxonomy" id="112090"/>
    <lineage>
        <taxon>Eukaryota</taxon>
        <taxon>Sar</taxon>
        <taxon>Stramenopiles</taxon>
        <taxon>Oomycota</taxon>
        <taxon>Saprolegniomycetes</taxon>
        <taxon>Saprolegniales</taxon>
        <taxon>Verrucalvaceae</taxon>
        <taxon>Aphanomyces</taxon>
    </lineage>
</organism>
<evidence type="ECO:0000313" key="8">
    <source>
        <dbReference type="EMBL" id="ETV66175.1"/>
    </source>
</evidence>
<dbReference type="EMBL" id="KI913216">
    <property type="protein sequence ID" value="ETV66175.1"/>
    <property type="molecule type" value="Genomic_DNA"/>
</dbReference>
<dbReference type="Pfam" id="PF21010">
    <property type="entry name" value="HA2_C"/>
    <property type="match status" value="1"/>
</dbReference>
<dbReference type="InterPro" id="IPR059023">
    <property type="entry name" value="RNA_hel_CTD"/>
</dbReference>
<dbReference type="PANTHER" id="PTHR18934:SF145">
    <property type="entry name" value="ATP-DEPENDENT RNA HELICASE DHX57-RELATED"/>
    <property type="match status" value="1"/>
</dbReference>
<dbReference type="PROSITE" id="PS51192">
    <property type="entry name" value="HELICASE_ATP_BIND_1"/>
    <property type="match status" value="1"/>
</dbReference>
<evidence type="ECO:0000256" key="5">
    <source>
        <dbReference type="SAM" id="MobiDB-lite"/>
    </source>
</evidence>
<dbReference type="GeneID" id="20819322"/>
<dbReference type="SUPFAM" id="SSF52540">
    <property type="entry name" value="P-loop containing nucleoside triphosphate hydrolases"/>
    <property type="match status" value="1"/>
</dbReference>
<feature type="domain" description="Helicase C-terminal" evidence="7">
    <location>
        <begin position="781"/>
        <end position="958"/>
    </location>
</feature>
<dbReference type="Pfam" id="PF07717">
    <property type="entry name" value="OB_NTP_bind"/>
    <property type="match status" value="1"/>
</dbReference>
<keyword evidence="4" id="KW-0067">ATP-binding</keyword>
<proteinExistence type="predicted"/>
<sequence>MVVDRVAFSEESEQCLEELLRDGLQLPSAQTQFFRGRRTKKKVEKAFDGLTALGFSKELIEAGLSHAHDLSGALQYLCLYYSSADLPSSFRSYAYKAATQTCDGESKPQLTFVPAASTSSSTIVLPDKDKSDVQEVVSSPPPVEPSVAEALPREADNAKAWTLQYLNSMQDDDETLSPDATKRQVEMDLAHATAQLKGLKKKRKHEIPHWTSEIRRLKAELAALTTVDPPVPSISPTATTIPAVAVHVADEHDDDDEGFGLGMLSMLEASSPAPVIMTAAATLPPPIDVVMPAKWTGKSPRVQLQEYCHKQKWPVPMYTKSAGSTPTRHRMDVLIKRRGTLPALTICLDDPGGAYSTADAAKDAVATRALYVLVPHLPLYRGLPPYYRDMWITWVRQVQAHEAQAKSSTVATKAQTVDALFDLVDTLSDVHDQHSSQRRAPPKEQPVDDTYTVAESWDSEEEKEKEAIKADPRHKASRHALEQLVRTDAYQAMLKDRRALPIASFEDEIVATARQTRVLLVSGETGSGKSTQVPHFLLRDMLKQSSHDMIVCTQPRRIAAIGVAERVAKEMGQVVGQGLVGYHIRFEAKQSRDHCRLLFCTTGILLRLMQSNPTLRGIRYVIVDEIHERDVHTDVLLGLLRRVLASTSHVRIVLMSATLHADMFLSYFADARVVAVPGRLFPVHTLYLEDAIETTQHVVFDGSRCCRRRTDAESRYNLHVSGRGGRVSTQVLTWRDADVVNHRPLPSSSPTPRDIPSREGYSDHTLAMMDKVDASVINYDLIQDLVEHLVLKSASTNHHGAILIFLSGRGEIRTLVDQLRGHRRLSGACVFVPVHASLSSEDQHRVFTPAPPHQTKVIVSTNIAETSLTIDDVTVVIDAGRVKHMRHDAKTHTSYLTEGWISQANAKQRAGRAGRVRAGTCYRLYPRDLFEHGMSAQPVAEIHRAPLTGLTLQLHALLQTQEAGSVDRFWTDMLEPPSSQAVEDATSELVQLGALANSNPLSDDDADDTSTNLMTLTPLGQHLAQLPLDARIGKMLLFASIFGVSRPVSIVAAILESKSLFVASNGHQAAVDAARRGFATLNSDLLTDLAAFLAWEDTRQDGAFCQKHCLHRVGLVEVQHLAASFERLLVDLGFVQPTTSRQPTKPVDMVVVAAVVAAGLYPNVVFVDKSTSSSTTTSRLTFWDRRKQVYMHPSSINCGVPISSAYLGYHIKLVTSSKVYLPVSSAVTPLALALFGGHLEYPWTTFLDRTSHATVDQWIQLPCAGRTVMLVTELRRRLADLLQRKLATPSAMEPQDRALVDAVIRLWRDEGAQITCAPNS</sequence>
<keyword evidence="3" id="KW-0347">Helicase</keyword>
<feature type="compositionally biased region" description="Basic and acidic residues" evidence="5">
    <location>
        <begin position="462"/>
        <end position="474"/>
    </location>
</feature>
<dbReference type="PROSITE" id="PS51194">
    <property type="entry name" value="HELICASE_CTER"/>
    <property type="match status" value="1"/>
</dbReference>
<evidence type="ECO:0000256" key="2">
    <source>
        <dbReference type="ARBA" id="ARBA00022801"/>
    </source>
</evidence>
<dbReference type="RefSeq" id="XP_009844364.1">
    <property type="nucleotide sequence ID" value="XM_009846062.1"/>
</dbReference>
<dbReference type="InterPro" id="IPR014001">
    <property type="entry name" value="Helicase_ATP-bd"/>
</dbReference>
<dbReference type="OrthoDB" id="5600252at2759"/>
<evidence type="ECO:0000256" key="1">
    <source>
        <dbReference type="ARBA" id="ARBA00022741"/>
    </source>
</evidence>
<dbReference type="CDD" id="cd17917">
    <property type="entry name" value="DEXHc_RHA-like"/>
    <property type="match status" value="1"/>
</dbReference>
<reference evidence="8" key="1">
    <citation type="submission" date="2013-12" db="EMBL/GenBank/DDBJ databases">
        <title>The Genome Sequence of Aphanomyces astaci APO3.</title>
        <authorList>
            <consortium name="The Broad Institute Genomics Platform"/>
            <person name="Russ C."/>
            <person name="Tyler B."/>
            <person name="van West P."/>
            <person name="Dieguez-Uribeondo J."/>
            <person name="Young S.K."/>
            <person name="Zeng Q."/>
            <person name="Gargeya S."/>
            <person name="Fitzgerald M."/>
            <person name="Abouelleil A."/>
            <person name="Alvarado L."/>
            <person name="Chapman S.B."/>
            <person name="Gainer-Dewar J."/>
            <person name="Goldberg J."/>
            <person name="Griggs A."/>
            <person name="Gujja S."/>
            <person name="Hansen M."/>
            <person name="Howarth C."/>
            <person name="Imamovic A."/>
            <person name="Ireland A."/>
            <person name="Larimer J."/>
            <person name="McCowan C."/>
            <person name="Murphy C."/>
            <person name="Pearson M."/>
            <person name="Poon T.W."/>
            <person name="Priest M."/>
            <person name="Roberts A."/>
            <person name="Saif S."/>
            <person name="Shea T."/>
            <person name="Sykes S."/>
            <person name="Wortman J."/>
            <person name="Nusbaum C."/>
            <person name="Birren B."/>
        </authorList>
    </citation>
    <scope>NUCLEOTIDE SEQUENCE [LARGE SCALE GENOMIC DNA]</scope>
    <source>
        <strain evidence="8">APO3</strain>
    </source>
</reference>
<dbReference type="GO" id="GO:0004386">
    <property type="term" value="F:helicase activity"/>
    <property type="evidence" value="ECO:0007669"/>
    <property type="project" value="TreeGrafter"/>
</dbReference>
<dbReference type="InterPro" id="IPR011545">
    <property type="entry name" value="DEAD/DEAH_box_helicase_dom"/>
</dbReference>
<dbReference type="Gene3D" id="3.40.50.300">
    <property type="entry name" value="P-loop containing nucleotide triphosphate hydrolases"/>
    <property type="match status" value="2"/>
</dbReference>
<dbReference type="InterPro" id="IPR007502">
    <property type="entry name" value="Helicase-assoc_dom"/>
</dbReference>
<feature type="compositionally biased region" description="Basic and acidic residues" evidence="5">
    <location>
        <begin position="432"/>
        <end position="446"/>
    </location>
</feature>
<feature type="region of interest" description="Disordered" evidence="5">
    <location>
        <begin position="432"/>
        <end position="475"/>
    </location>
</feature>
<dbReference type="GO" id="GO:0003723">
    <property type="term" value="F:RNA binding"/>
    <property type="evidence" value="ECO:0007669"/>
    <property type="project" value="TreeGrafter"/>
</dbReference>
<evidence type="ECO:0000259" key="7">
    <source>
        <dbReference type="PROSITE" id="PS51194"/>
    </source>
</evidence>
<protein>
    <submittedName>
        <fullName evidence="8">Uncharacterized protein</fullName>
    </submittedName>
</protein>
<dbReference type="InterPro" id="IPR027417">
    <property type="entry name" value="P-loop_NTPase"/>
</dbReference>
<feature type="domain" description="Helicase ATP-binding" evidence="6">
    <location>
        <begin position="510"/>
        <end position="677"/>
    </location>
</feature>
<dbReference type="SMART" id="SM00487">
    <property type="entry name" value="DEXDc"/>
    <property type="match status" value="1"/>
</dbReference>
<accession>W4FFF6</accession>
<name>W4FFF6_APHAT</name>
<dbReference type="Pfam" id="PF26026">
    <property type="entry name" value="RNA_hel_CTD"/>
    <property type="match status" value="1"/>
</dbReference>
<dbReference type="SUPFAM" id="SSF54768">
    <property type="entry name" value="dsRNA-binding domain-like"/>
    <property type="match status" value="1"/>
</dbReference>
<dbReference type="CDD" id="cd18791">
    <property type="entry name" value="SF2_C_RHA"/>
    <property type="match status" value="1"/>
</dbReference>
<dbReference type="STRING" id="112090.W4FFF6"/>
<dbReference type="InterPro" id="IPR001650">
    <property type="entry name" value="Helicase_C-like"/>
</dbReference>
<dbReference type="SMART" id="SM00847">
    <property type="entry name" value="HA2"/>
    <property type="match status" value="1"/>
</dbReference>
<dbReference type="GO" id="GO:0005524">
    <property type="term" value="F:ATP binding"/>
    <property type="evidence" value="ECO:0007669"/>
    <property type="project" value="UniProtKB-KW"/>
</dbReference>
<dbReference type="Pfam" id="PF00271">
    <property type="entry name" value="Helicase_C"/>
    <property type="match status" value="1"/>
</dbReference>
<dbReference type="Gene3D" id="1.20.120.1080">
    <property type="match status" value="1"/>
</dbReference>
<gene>
    <name evidence="8" type="ORF">H257_17326</name>
</gene>
<keyword evidence="2" id="KW-0378">Hydrolase</keyword>
<dbReference type="InterPro" id="IPR011709">
    <property type="entry name" value="DEAD-box_helicase_OB_fold"/>
</dbReference>
<dbReference type="PANTHER" id="PTHR18934">
    <property type="entry name" value="ATP-DEPENDENT RNA HELICASE"/>
    <property type="match status" value="1"/>
</dbReference>
<evidence type="ECO:0000259" key="6">
    <source>
        <dbReference type="PROSITE" id="PS51192"/>
    </source>
</evidence>
<dbReference type="Pfam" id="PF00270">
    <property type="entry name" value="DEAD"/>
    <property type="match status" value="1"/>
</dbReference>